<comment type="caution">
    <text evidence="2">The sequence shown here is derived from an EMBL/GenBank/DDBJ whole genome shotgun (WGS) entry which is preliminary data.</text>
</comment>
<dbReference type="EMBL" id="JBFMKM010000012">
    <property type="protein sequence ID" value="KAL1301939.1"/>
    <property type="molecule type" value="Genomic_DNA"/>
</dbReference>
<feature type="transmembrane region" description="Helical" evidence="1">
    <location>
        <begin position="157"/>
        <end position="182"/>
    </location>
</feature>
<name>A0ABR3P7E2_9PEZI</name>
<evidence type="ECO:0000256" key="1">
    <source>
        <dbReference type="SAM" id="Phobius"/>
    </source>
</evidence>
<feature type="transmembrane region" description="Helical" evidence="1">
    <location>
        <begin position="225"/>
        <end position="246"/>
    </location>
</feature>
<sequence>MGCAMMIAALCIVDPADVVRDEGTHLAIFHQPSIKEEIVGILHVLADKRVIFLLPAMFVAEMCLALISSVNGFYFNLRTRSLNNLLFQVIMIPTPMALAWIIDNKRLSSRRMKGFLGSRIMGLITVGATAGLLGWIINNGIDASQPPPGIDWTDPRFASAFILYLLFGIIYASFQICVQWCLSSLTNEPLLCARYAGAFKGTVSLGMCISFLMDSQDVSYQSQTIAQLCLYCLCLISLLSVIWFFVKETNYFSEENVITPHKVEEEAIVAGISPPRLEQAQDISVPTKV</sequence>
<proteinExistence type="predicted"/>
<feature type="transmembrane region" description="Helical" evidence="1">
    <location>
        <begin position="85"/>
        <end position="102"/>
    </location>
</feature>
<protein>
    <submittedName>
        <fullName evidence="2">Uncharacterized protein</fullName>
    </submittedName>
</protein>
<gene>
    <name evidence="2" type="ORF">AAFC00_002398</name>
</gene>
<dbReference type="Proteomes" id="UP001562354">
    <property type="component" value="Unassembled WGS sequence"/>
</dbReference>
<dbReference type="SUPFAM" id="SSF103473">
    <property type="entry name" value="MFS general substrate transporter"/>
    <property type="match status" value="1"/>
</dbReference>
<keyword evidence="3" id="KW-1185">Reference proteome</keyword>
<dbReference type="InterPro" id="IPR036259">
    <property type="entry name" value="MFS_trans_sf"/>
</dbReference>
<organism evidence="2 3">
    <name type="scientific">Neodothiora populina</name>
    <dbReference type="NCBI Taxonomy" id="2781224"/>
    <lineage>
        <taxon>Eukaryota</taxon>
        <taxon>Fungi</taxon>
        <taxon>Dikarya</taxon>
        <taxon>Ascomycota</taxon>
        <taxon>Pezizomycotina</taxon>
        <taxon>Dothideomycetes</taxon>
        <taxon>Dothideomycetidae</taxon>
        <taxon>Dothideales</taxon>
        <taxon>Dothioraceae</taxon>
        <taxon>Neodothiora</taxon>
    </lineage>
</organism>
<feature type="transmembrane region" description="Helical" evidence="1">
    <location>
        <begin position="194"/>
        <end position="213"/>
    </location>
</feature>
<feature type="transmembrane region" description="Helical" evidence="1">
    <location>
        <begin position="114"/>
        <end position="137"/>
    </location>
</feature>
<accession>A0ABR3P7E2</accession>
<evidence type="ECO:0000313" key="2">
    <source>
        <dbReference type="EMBL" id="KAL1301939.1"/>
    </source>
</evidence>
<feature type="transmembrane region" description="Helical" evidence="1">
    <location>
        <begin position="50"/>
        <end position="73"/>
    </location>
</feature>
<dbReference type="RefSeq" id="XP_069198215.1">
    <property type="nucleotide sequence ID" value="XM_069348471.1"/>
</dbReference>
<keyword evidence="1" id="KW-1133">Transmembrane helix</keyword>
<reference evidence="2 3" key="1">
    <citation type="submission" date="2024-07" db="EMBL/GenBank/DDBJ databases">
        <title>Draft sequence of the Neodothiora populina.</title>
        <authorList>
            <person name="Drown D.D."/>
            <person name="Schuette U.S."/>
            <person name="Buechlein A.B."/>
            <person name="Rusch D.R."/>
            <person name="Winton L.W."/>
            <person name="Adams G.A."/>
        </authorList>
    </citation>
    <scope>NUCLEOTIDE SEQUENCE [LARGE SCALE GENOMIC DNA]</scope>
    <source>
        <strain evidence="2 3">CPC 39397</strain>
    </source>
</reference>
<keyword evidence="1" id="KW-0812">Transmembrane</keyword>
<dbReference type="GeneID" id="95976100"/>
<keyword evidence="1" id="KW-0472">Membrane</keyword>
<evidence type="ECO:0000313" key="3">
    <source>
        <dbReference type="Proteomes" id="UP001562354"/>
    </source>
</evidence>